<dbReference type="EMBL" id="JATAAI010000061">
    <property type="protein sequence ID" value="KAK1732686.1"/>
    <property type="molecule type" value="Genomic_DNA"/>
</dbReference>
<dbReference type="AlphaFoldDB" id="A0AAD9D3L7"/>
<dbReference type="InterPro" id="IPR036770">
    <property type="entry name" value="Ankyrin_rpt-contain_sf"/>
</dbReference>
<dbReference type="PANTHER" id="PTHR24171">
    <property type="entry name" value="ANKYRIN REPEAT DOMAIN-CONTAINING PROTEIN 39-RELATED"/>
    <property type="match status" value="1"/>
</dbReference>
<keyword evidence="5" id="KW-1185">Reference proteome</keyword>
<protein>
    <submittedName>
        <fullName evidence="4">Ankyrin repeat domain-containing protein</fullName>
    </submittedName>
</protein>
<accession>A0AAD9D3L7</accession>
<dbReference type="GO" id="GO:0004842">
    <property type="term" value="F:ubiquitin-protein transferase activity"/>
    <property type="evidence" value="ECO:0007669"/>
    <property type="project" value="TreeGrafter"/>
</dbReference>
<dbReference type="PRINTS" id="PR01415">
    <property type="entry name" value="ANKYRIN"/>
</dbReference>
<proteinExistence type="predicted"/>
<dbReference type="InterPro" id="IPR002110">
    <property type="entry name" value="Ankyrin_rpt"/>
</dbReference>
<dbReference type="SUPFAM" id="SSF48403">
    <property type="entry name" value="Ankyrin repeat"/>
    <property type="match status" value="1"/>
</dbReference>
<sequence>MSTQEEVAAPAVELPLHEAVRNDDITTVKHLLSTTSIDKNAEDDNGITPLIEACISGNIEIVQLLLDAGCPAQPASGFRHSPLRGATVCGNAHLIPLLLTAGADPNAVSDGNRTPLMGACFLRKGVDKAKSVLCVKALLADERVDPTVKNSFGESALDLAMSKGYIESAALVEQAVKDWNERQST</sequence>
<comment type="caution">
    <text evidence="4">The sequence shown here is derived from an EMBL/GenBank/DDBJ whole genome shotgun (WGS) entry which is preliminary data.</text>
</comment>
<dbReference type="Pfam" id="PF12796">
    <property type="entry name" value="Ank_2"/>
    <property type="match status" value="1"/>
</dbReference>
<gene>
    <name evidence="4" type="ORF">QTG54_016663</name>
</gene>
<dbReference type="PROSITE" id="PS50088">
    <property type="entry name" value="ANK_REPEAT"/>
    <property type="match status" value="2"/>
</dbReference>
<keyword evidence="2 3" id="KW-0040">ANK repeat</keyword>
<reference evidence="4" key="1">
    <citation type="submission" date="2023-06" db="EMBL/GenBank/DDBJ databases">
        <title>Survivors Of The Sea: Transcriptome response of Skeletonema marinoi to long-term dormancy.</title>
        <authorList>
            <person name="Pinder M.I.M."/>
            <person name="Kourtchenko O."/>
            <person name="Robertson E.K."/>
            <person name="Larsson T."/>
            <person name="Maumus F."/>
            <person name="Osuna-Cruz C.M."/>
            <person name="Vancaester E."/>
            <person name="Stenow R."/>
            <person name="Vandepoele K."/>
            <person name="Ploug H."/>
            <person name="Bruchert V."/>
            <person name="Godhe A."/>
            <person name="Topel M."/>
        </authorList>
    </citation>
    <scope>NUCLEOTIDE SEQUENCE</scope>
    <source>
        <strain evidence="4">R05AC</strain>
    </source>
</reference>
<dbReference type="GO" id="GO:0085020">
    <property type="term" value="P:protein K6-linked ubiquitination"/>
    <property type="evidence" value="ECO:0007669"/>
    <property type="project" value="TreeGrafter"/>
</dbReference>
<dbReference type="PROSITE" id="PS50297">
    <property type="entry name" value="ANK_REP_REGION"/>
    <property type="match status" value="1"/>
</dbReference>
<evidence type="ECO:0000256" key="1">
    <source>
        <dbReference type="ARBA" id="ARBA00022737"/>
    </source>
</evidence>
<dbReference type="SMART" id="SM00248">
    <property type="entry name" value="ANK"/>
    <property type="match status" value="5"/>
</dbReference>
<dbReference type="Gene3D" id="1.25.40.20">
    <property type="entry name" value="Ankyrin repeat-containing domain"/>
    <property type="match status" value="1"/>
</dbReference>
<dbReference type="Proteomes" id="UP001224775">
    <property type="component" value="Unassembled WGS sequence"/>
</dbReference>
<feature type="repeat" description="ANK" evidence="3">
    <location>
        <begin position="78"/>
        <end position="110"/>
    </location>
</feature>
<evidence type="ECO:0000313" key="5">
    <source>
        <dbReference type="Proteomes" id="UP001224775"/>
    </source>
</evidence>
<organism evidence="4 5">
    <name type="scientific">Skeletonema marinoi</name>
    <dbReference type="NCBI Taxonomy" id="267567"/>
    <lineage>
        <taxon>Eukaryota</taxon>
        <taxon>Sar</taxon>
        <taxon>Stramenopiles</taxon>
        <taxon>Ochrophyta</taxon>
        <taxon>Bacillariophyta</taxon>
        <taxon>Coscinodiscophyceae</taxon>
        <taxon>Thalassiosirophycidae</taxon>
        <taxon>Thalassiosirales</taxon>
        <taxon>Skeletonemataceae</taxon>
        <taxon>Skeletonema</taxon>
        <taxon>Skeletonema marinoi-dohrnii complex</taxon>
    </lineage>
</organism>
<name>A0AAD9D3L7_9STRA</name>
<feature type="repeat" description="ANK" evidence="3">
    <location>
        <begin position="45"/>
        <end position="69"/>
    </location>
</feature>
<evidence type="ECO:0000256" key="2">
    <source>
        <dbReference type="ARBA" id="ARBA00023043"/>
    </source>
</evidence>
<dbReference type="PANTHER" id="PTHR24171:SF8">
    <property type="entry name" value="BRCA1-ASSOCIATED RING DOMAIN PROTEIN 1"/>
    <property type="match status" value="1"/>
</dbReference>
<evidence type="ECO:0000256" key="3">
    <source>
        <dbReference type="PROSITE-ProRule" id="PRU00023"/>
    </source>
</evidence>
<keyword evidence="1" id="KW-0677">Repeat</keyword>
<evidence type="ECO:0000313" key="4">
    <source>
        <dbReference type="EMBL" id="KAK1732686.1"/>
    </source>
</evidence>